<proteinExistence type="predicted"/>
<dbReference type="EMBL" id="MRZV01000849">
    <property type="protein sequence ID" value="PIK43464.1"/>
    <property type="molecule type" value="Genomic_DNA"/>
</dbReference>
<gene>
    <name evidence="1" type="ORF">BSL78_19681</name>
</gene>
<accession>A0A2G8K627</accession>
<reference evidence="1 2" key="1">
    <citation type="journal article" date="2017" name="PLoS Biol.">
        <title>The sea cucumber genome provides insights into morphological evolution and visceral regeneration.</title>
        <authorList>
            <person name="Zhang X."/>
            <person name="Sun L."/>
            <person name="Yuan J."/>
            <person name="Sun Y."/>
            <person name="Gao Y."/>
            <person name="Zhang L."/>
            <person name="Li S."/>
            <person name="Dai H."/>
            <person name="Hamel J.F."/>
            <person name="Liu C."/>
            <person name="Yu Y."/>
            <person name="Liu S."/>
            <person name="Lin W."/>
            <person name="Guo K."/>
            <person name="Jin S."/>
            <person name="Xu P."/>
            <person name="Storey K.B."/>
            <person name="Huan P."/>
            <person name="Zhang T."/>
            <person name="Zhou Y."/>
            <person name="Zhang J."/>
            <person name="Lin C."/>
            <person name="Li X."/>
            <person name="Xing L."/>
            <person name="Huo D."/>
            <person name="Sun M."/>
            <person name="Wang L."/>
            <person name="Mercier A."/>
            <person name="Li F."/>
            <person name="Yang H."/>
            <person name="Xiang J."/>
        </authorList>
    </citation>
    <scope>NUCLEOTIDE SEQUENCE [LARGE SCALE GENOMIC DNA]</scope>
    <source>
        <strain evidence="1">Shaxun</strain>
        <tissue evidence="1">Muscle</tissue>
    </source>
</reference>
<sequence>MRILQDLVWITMRQFFGLKRQYRRNCRECSICGQYDYCDSTEGICTLESASYNFGSYGDGGNCEIDFARCGKNKKGICVWLGGRDYKKCLRQQ</sequence>
<organism evidence="1 2">
    <name type="scientific">Stichopus japonicus</name>
    <name type="common">Sea cucumber</name>
    <dbReference type="NCBI Taxonomy" id="307972"/>
    <lineage>
        <taxon>Eukaryota</taxon>
        <taxon>Metazoa</taxon>
        <taxon>Echinodermata</taxon>
        <taxon>Eleutherozoa</taxon>
        <taxon>Echinozoa</taxon>
        <taxon>Holothuroidea</taxon>
        <taxon>Aspidochirotacea</taxon>
        <taxon>Aspidochirotida</taxon>
        <taxon>Stichopodidae</taxon>
        <taxon>Apostichopus</taxon>
    </lineage>
</organism>
<evidence type="ECO:0000313" key="2">
    <source>
        <dbReference type="Proteomes" id="UP000230750"/>
    </source>
</evidence>
<protein>
    <submittedName>
        <fullName evidence="1">Uncharacterized protein</fullName>
    </submittedName>
</protein>
<dbReference type="Proteomes" id="UP000230750">
    <property type="component" value="Unassembled WGS sequence"/>
</dbReference>
<keyword evidence="2" id="KW-1185">Reference proteome</keyword>
<dbReference type="AlphaFoldDB" id="A0A2G8K627"/>
<evidence type="ECO:0000313" key="1">
    <source>
        <dbReference type="EMBL" id="PIK43464.1"/>
    </source>
</evidence>
<name>A0A2G8K627_STIJA</name>
<comment type="caution">
    <text evidence="1">The sequence shown here is derived from an EMBL/GenBank/DDBJ whole genome shotgun (WGS) entry which is preliminary data.</text>
</comment>